<dbReference type="InterPro" id="IPR037522">
    <property type="entry name" value="HD_GYP_dom"/>
</dbReference>
<evidence type="ECO:0000256" key="1">
    <source>
        <dbReference type="SAM" id="MobiDB-lite"/>
    </source>
</evidence>
<dbReference type="SMART" id="SM00471">
    <property type="entry name" value="HDc"/>
    <property type="match status" value="1"/>
</dbReference>
<dbReference type="Gene3D" id="1.10.3210.10">
    <property type="entry name" value="Hypothetical protein af1432"/>
    <property type="match status" value="1"/>
</dbReference>
<dbReference type="PROSITE" id="PS51832">
    <property type="entry name" value="HD_GYP"/>
    <property type="match status" value="1"/>
</dbReference>
<keyword evidence="3" id="KW-0378">Hydrolase</keyword>
<protein>
    <submittedName>
        <fullName evidence="3">Metal-dependent phosphohydrolase, HD subdomain</fullName>
    </submittedName>
</protein>
<evidence type="ECO:0000259" key="2">
    <source>
        <dbReference type="PROSITE" id="PS51832"/>
    </source>
</evidence>
<gene>
    <name evidence="3" type="ORF">AVDCRST_MAG68-4816</name>
</gene>
<dbReference type="PANTHER" id="PTHR43155:SF2">
    <property type="entry name" value="CYCLIC DI-GMP PHOSPHODIESTERASE PA4108"/>
    <property type="match status" value="1"/>
</dbReference>
<name>A0A6J4MJN2_9BACT</name>
<dbReference type="EMBL" id="CADCTW010000203">
    <property type="protein sequence ID" value="CAA9361296.1"/>
    <property type="molecule type" value="Genomic_DNA"/>
</dbReference>
<sequence length="487" mass="53801">MSTQATGGLPFGGAASSADDRGLQRRGRDLLFALASAIRALQLYPLENQAVVHALDELHAAAHAVLEQESDLSVRYVGDVFFVNDLRLRVDLASYATFGYVGRALQRHGVGQVEVFPGVESGEWTAFLSLLSTEPDEEDRFGPFQERLGRSAVLRIAVHPDREREDEPPDDARQMAKRAYAQTVAVARETMSALRMGRGVSLRPVKRAVQSIVDQVLTNESSIFGLTTLRDYDEYTFTHSVNVCIFSVALGKKLGFDKHQLYELGLGALLHDVGKVKMPWELINKNGPLTTEEFRVMQEHPAEGLLSLFALRGLAELPLRAMLIAYEHHMKVDQTGYPRSIRPRATTLFGRIVAVADGFDAATTKRSYQAQPWPADQVLREMRDNPTRGFDPLIVKAFISMTGIYPVGSLVILDSYELAVVVAASTRADAMHQPTVRIIHNAMGIPLDPAPVVDLTQTDPATGRPLRAIIKTTDPERYGIHVGDYFV</sequence>
<evidence type="ECO:0000313" key="3">
    <source>
        <dbReference type="EMBL" id="CAA9361296.1"/>
    </source>
</evidence>
<feature type="domain" description="HD-GYP" evidence="2">
    <location>
        <begin position="215"/>
        <end position="414"/>
    </location>
</feature>
<dbReference type="PANTHER" id="PTHR43155">
    <property type="entry name" value="CYCLIC DI-GMP PHOSPHODIESTERASE PA4108-RELATED"/>
    <property type="match status" value="1"/>
</dbReference>
<dbReference type="SUPFAM" id="SSF109604">
    <property type="entry name" value="HD-domain/PDEase-like"/>
    <property type="match status" value="1"/>
</dbReference>
<dbReference type="Pfam" id="PF13487">
    <property type="entry name" value="HD_5"/>
    <property type="match status" value="1"/>
</dbReference>
<dbReference type="AlphaFoldDB" id="A0A6J4MJN2"/>
<dbReference type="CDD" id="cd00077">
    <property type="entry name" value="HDc"/>
    <property type="match status" value="1"/>
</dbReference>
<accession>A0A6J4MJN2</accession>
<reference evidence="3" key="1">
    <citation type="submission" date="2020-02" db="EMBL/GenBank/DDBJ databases">
        <authorList>
            <person name="Meier V. D."/>
        </authorList>
    </citation>
    <scope>NUCLEOTIDE SEQUENCE</scope>
    <source>
        <strain evidence="3">AVDCRST_MAG68</strain>
    </source>
</reference>
<dbReference type="InterPro" id="IPR003607">
    <property type="entry name" value="HD/PDEase_dom"/>
</dbReference>
<dbReference type="GO" id="GO:0016787">
    <property type="term" value="F:hydrolase activity"/>
    <property type="evidence" value="ECO:0007669"/>
    <property type="project" value="UniProtKB-KW"/>
</dbReference>
<organism evidence="3">
    <name type="scientific">uncultured Gemmatimonadota bacterium</name>
    <dbReference type="NCBI Taxonomy" id="203437"/>
    <lineage>
        <taxon>Bacteria</taxon>
        <taxon>Pseudomonadati</taxon>
        <taxon>Gemmatimonadota</taxon>
        <taxon>environmental samples</taxon>
    </lineage>
</organism>
<proteinExistence type="predicted"/>
<feature type="region of interest" description="Disordered" evidence="1">
    <location>
        <begin position="1"/>
        <end position="20"/>
    </location>
</feature>